<dbReference type="EMBL" id="CP048852">
    <property type="protein sequence ID" value="QIW81704.1"/>
    <property type="molecule type" value="Genomic_DNA"/>
</dbReference>
<keyword evidence="1" id="KW-0472">Membrane</keyword>
<dbReference type="AlphaFoldDB" id="A0A6H0WNK5"/>
<keyword evidence="3" id="KW-1185">Reference proteome</keyword>
<dbReference type="OrthoDB" id="849477at2"/>
<evidence type="ECO:0008006" key="4">
    <source>
        <dbReference type="Google" id="ProtNLM"/>
    </source>
</evidence>
<proteinExistence type="predicted"/>
<protein>
    <recommendedName>
        <fullName evidence="4">Integral inner membrane protein</fullName>
    </recommendedName>
</protein>
<feature type="transmembrane region" description="Helical" evidence="1">
    <location>
        <begin position="87"/>
        <end position="112"/>
    </location>
</feature>
<dbReference type="KEGG" id="bteq:G4P54_18915"/>
<keyword evidence="1" id="KW-1133">Transmembrane helix</keyword>
<dbReference type="Proteomes" id="UP000501914">
    <property type="component" value="Chromosome"/>
</dbReference>
<feature type="transmembrane region" description="Helical" evidence="1">
    <location>
        <begin position="118"/>
        <end position="137"/>
    </location>
</feature>
<evidence type="ECO:0000313" key="2">
    <source>
        <dbReference type="EMBL" id="QIW81704.1"/>
    </source>
</evidence>
<organism evidence="2 3">
    <name type="scientific">Bacillus tequilensis</name>
    <dbReference type="NCBI Taxonomy" id="227866"/>
    <lineage>
        <taxon>Bacteria</taxon>
        <taxon>Bacillati</taxon>
        <taxon>Bacillota</taxon>
        <taxon>Bacilli</taxon>
        <taxon>Bacillales</taxon>
        <taxon>Bacillaceae</taxon>
        <taxon>Bacillus</taxon>
    </lineage>
</organism>
<evidence type="ECO:0000256" key="1">
    <source>
        <dbReference type="SAM" id="Phobius"/>
    </source>
</evidence>
<feature type="transmembrane region" description="Helical" evidence="1">
    <location>
        <begin position="15"/>
        <end position="41"/>
    </location>
</feature>
<accession>A0A6H0WNK5</accession>
<reference evidence="2 3" key="1">
    <citation type="submission" date="2020-02" db="EMBL/GenBank/DDBJ databases">
        <title>Genome sequencing, annotation and comparative genomic analysis of Bacillus tequilensis EA-CB0015, an effective biological control agent against Pseudocercospora fijiensis in banana plants.</title>
        <authorList>
            <person name="Cuellar-Gaviria T.Z."/>
            <person name="Ju K.-S."/>
            <person name="Villegas-Escobar V."/>
        </authorList>
    </citation>
    <scope>NUCLEOTIDE SEQUENCE [LARGE SCALE GENOMIC DNA]</scope>
    <source>
        <strain evidence="2 3">EA-CB0015</strain>
    </source>
</reference>
<gene>
    <name evidence="2" type="ORF">G4P54_18915</name>
</gene>
<sequence length="164" mass="18970">MRGNSMFGFNDMVKFLWSFLIVLPLVQIIHVSGHSFMALIFGGKGSLDIGMGKTLFKIGVIRVRAIYFIDSFCRFGELKTDNRFSRALVYAGGSLFNLITIFAVNFLITHSVLKPNMFFYQFVYFSTYYVFFALLPVRYSEKKSSDGLAIYKMLRYGERYEIDK</sequence>
<evidence type="ECO:0000313" key="3">
    <source>
        <dbReference type="Proteomes" id="UP000501914"/>
    </source>
</evidence>
<name>A0A6H0WNK5_9BACI</name>
<keyword evidence="1" id="KW-0812">Transmembrane</keyword>